<dbReference type="SUPFAM" id="SSF81901">
    <property type="entry name" value="HCP-like"/>
    <property type="match status" value="1"/>
</dbReference>
<dbReference type="PANTHER" id="PTHR12558">
    <property type="entry name" value="CELL DIVISION CYCLE 16,23,27"/>
    <property type="match status" value="1"/>
</dbReference>
<dbReference type="Proteomes" id="UP000271937">
    <property type="component" value="Unassembled WGS sequence"/>
</dbReference>
<dbReference type="Gene3D" id="1.25.40.10">
    <property type="entry name" value="Tetratricopeptide repeat domain"/>
    <property type="match status" value="3"/>
</dbReference>
<feature type="chain" id="PRO_5018208169" evidence="2">
    <location>
        <begin position="21"/>
        <end position="569"/>
    </location>
</feature>
<dbReference type="InterPro" id="IPR019734">
    <property type="entry name" value="TPR_rpt"/>
</dbReference>
<dbReference type="SMART" id="SM00028">
    <property type="entry name" value="TPR"/>
    <property type="match status" value="6"/>
</dbReference>
<keyword evidence="2" id="KW-0732">Signal</keyword>
<dbReference type="Pfam" id="PF13181">
    <property type="entry name" value="TPR_8"/>
    <property type="match status" value="2"/>
</dbReference>
<sequence>MKKFKFISLSLLFFGTGVFAQDLDAAKKAIDAEQYQKAKTILKSLIASSPDKGKNYFHLGEIYLALENIDSAKIYFDKGITVKEDGKFNYIGLGEISLDKGNAAEADANFAKATADLRKKDTEEFLYIAKAYVNSENPDYKKAIASAKKATTINPKFAQAFLTLGDAQVGDKDVNSAYSSYRTAYDLDNSLLRAKMQLGVITKNAKAFPEAIAAFDEVIKLNANYGPVYRELAETYYFWSTNAGDKAKREEYIKKAVDFSAKYKSLTDNSIESRMRHADFLILAKDYQALQLEAEEMQKLDKVNPRILRYLGYASYENKKYDESIKALNDFIAKADAKRVTGRDYLFLSKAKLAKAISPEGTITDKAMFDNAMADLKKATEIDPAIGAEFSDLGVDLYKKKLYLEAIPVFAAATKAPDSPNALLDNFYLGNAVLFYVANDLDTDEKRKDPKVQEMLKLADVAYGNVVAGSPTTQDAHLNRAKINRFIVGEEGKTNAVAAYEKYIEVVTTKGEAEMAKDSVKAGLIGAYSYIGSHYAISDKVKAKENFEKALALDPTSQYIKESLDVLKK</sequence>
<dbReference type="InterPro" id="IPR011990">
    <property type="entry name" value="TPR-like_helical_dom_sf"/>
</dbReference>
<dbReference type="AlphaFoldDB" id="A0A3P3W9P7"/>
<gene>
    <name evidence="3" type="ORF">EG849_09420</name>
</gene>
<organism evidence="3 4">
    <name type="scientific">Flavobacterium macacae</name>
    <dbReference type="NCBI Taxonomy" id="2488993"/>
    <lineage>
        <taxon>Bacteria</taxon>
        <taxon>Pseudomonadati</taxon>
        <taxon>Bacteroidota</taxon>
        <taxon>Flavobacteriia</taxon>
        <taxon>Flavobacteriales</taxon>
        <taxon>Flavobacteriaceae</taxon>
        <taxon>Flavobacterium</taxon>
    </lineage>
</organism>
<dbReference type="PANTHER" id="PTHR12558:SF13">
    <property type="entry name" value="CELL DIVISION CYCLE PROTEIN 27 HOMOLOG"/>
    <property type="match status" value="1"/>
</dbReference>
<keyword evidence="1" id="KW-0802">TPR repeat</keyword>
<keyword evidence="4" id="KW-1185">Reference proteome</keyword>
<evidence type="ECO:0000313" key="4">
    <source>
        <dbReference type="Proteomes" id="UP000271937"/>
    </source>
</evidence>
<protein>
    <submittedName>
        <fullName evidence="3">Uncharacterized protein</fullName>
    </submittedName>
</protein>
<accession>A0A3P3W9P7</accession>
<feature type="repeat" description="TPR" evidence="1">
    <location>
        <begin position="53"/>
        <end position="86"/>
    </location>
</feature>
<dbReference type="RefSeq" id="WP_125012831.1">
    <property type="nucleotide sequence ID" value="NZ_RQVR01000009.1"/>
</dbReference>
<dbReference type="SUPFAM" id="SSF48452">
    <property type="entry name" value="TPR-like"/>
    <property type="match status" value="1"/>
</dbReference>
<name>A0A3P3W9P7_9FLAO</name>
<feature type="signal peptide" evidence="2">
    <location>
        <begin position="1"/>
        <end position="20"/>
    </location>
</feature>
<dbReference type="EMBL" id="RQVR01000009">
    <property type="protein sequence ID" value="RRJ91148.1"/>
    <property type="molecule type" value="Genomic_DNA"/>
</dbReference>
<evidence type="ECO:0000256" key="2">
    <source>
        <dbReference type="SAM" id="SignalP"/>
    </source>
</evidence>
<proteinExistence type="predicted"/>
<reference evidence="3 4" key="1">
    <citation type="submission" date="2018-11" db="EMBL/GenBank/DDBJ databases">
        <title>Flavobacterium sp. nov., YIM 102600 draft genome.</title>
        <authorList>
            <person name="Li G."/>
            <person name="Jiang Y."/>
        </authorList>
    </citation>
    <scope>NUCLEOTIDE SEQUENCE [LARGE SCALE GENOMIC DNA]</scope>
    <source>
        <strain evidence="3 4">YIM 102600</strain>
    </source>
</reference>
<dbReference type="PROSITE" id="PS50005">
    <property type="entry name" value="TPR"/>
    <property type="match status" value="1"/>
</dbReference>
<evidence type="ECO:0000313" key="3">
    <source>
        <dbReference type="EMBL" id="RRJ91148.1"/>
    </source>
</evidence>
<comment type="caution">
    <text evidence="3">The sequence shown here is derived from an EMBL/GenBank/DDBJ whole genome shotgun (WGS) entry which is preliminary data.</text>
</comment>
<dbReference type="OrthoDB" id="638548at2"/>
<evidence type="ECO:0000256" key="1">
    <source>
        <dbReference type="PROSITE-ProRule" id="PRU00339"/>
    </source>
</evidence>